<dbReference type="PANTHER" id="PTHR45638">
    <property type="entry name" value="CYCLIC NUCLEOTIDE-GATED CATION CHANNEL SUBUNIT A"/>
    <property type="match status" value="1"/>
</dbReference>
<dbReference type="GO" id="GO:0030553">
    <property type="term" value="F:cGMP binding"/>
    <property type="evidence" value="ECO:0007669"/>
    <property type="project" value="TreeGrafter"/>
</dbReference>
<proteinExistence type="predicted"/>
<keyword evidence="10" id="KW-1185">Reference proteome</keyword>
<protein>
    <submittedName>
        <fullName evidence="11">Cyclic nucleotide-binding domain-containing protein</fullName>
    </submittedName>
</protein>
<evidence type="ECO:0000313" key="10">
    <source>
        <dbReference type="Proteomes" id="UP000887569"/>
    </source>
</evidence>
<feature type="domain" description="Cyclic nucleotide-binding" evidence="9">
    <location>
        <begin position="192"/>
        <end position="302"/>
    </location>
</feature>
<keyword evidence="3" id="KW-0812">Transmembrane</keyword>
<dbReference type="WBParaSite" id="PgR008_g060_t01">
    <property type="protein sequence ID" value="PgR008_g060_t01"/>
    <property type="gene ID" value="PgR008_g060"/>
</dbReference>
<dbReference type="InterPro" id="IPR018490">
    <property type="entry name" value="cNMP-bd_dom_sf"/>
</dbReference>
<reference evidence="11" key="1">
    <citation type="submission" date="2022-11" db="UniProtKB">
        <authorList>
            <consortium name="WormBaseParasite"/>
        </authorList>
    </citation>
    <scope>IDENTIFICATION</scope>
</reference>
<dbReference type="GO" id="GO:0017071">
    <property type="term" value="C:intracellular cyclic nucleotide activated cation channel complex"/>
    <property type="evidence" value="ECO:0007669"/>
    <property type="project" value="TreeGrafter"/>
</dbReference>
<comment type="subcellular location">
    <subcellularLocation>
        <location evidence="1">Membrane</location>
        <topology evidence="1">Multi-pass membrane protein</topology>
    </subcellularLocation>
</comment>
<name>A0A915AHH6_PARUN</name>
<sequence length="408" mass="46998">MSDIHIKEPVQLDSISFYNRVVKKWLLNVSWARRSDREASRNADKLVDEFFLNSGQEFRVDLDNPEKRRTTVLKFSNFTKQYGLSFYWSALTLVTLGEQPSPNYTFQNGFEIIDTLIGLVIFAVIVGDVGNMVTDMNAVKSEYELILDGCKQYMIYRKVPLQLQTRVINWFGYTWDEGQAKVDEQDCELGLLYELILMLQLQVYSPGDYVCKKGDIGKEMYIVKRGTLEVVSDDGQKVFVTLKEGTVFGELSILDIPGNKNGNRRTAAIRSVGFSDLYVLSKEDLWEALNEYPDAKKSLLEKGKELLKRDNLLVEVNKDDEDIESHNSLEDRLLLMIKATEKVDAQLGELYDDFVLLTNKMKRRMAQLECIYANNRTQIMHDRMQEARLERIDECQLQSQIPVVEPSG</sequence>
<dbReference type="InterPro" id="IPR050866">
    <property type="entry name" value="CNG_cation_channel"/>
</dbReference>
<dbReference type="PANTHER" id="PTHR45638:SF11">
    <property type="entry name" value="CYCLIC NUCLEOTIDE-GATED CATION CHANNEL SUBUNIT A"/>
    <property type="match status" value="1"/>
</dbReference>
<dbReference type="InterPro" id="IPR018488">
    <property type="entry name" value="cNMP-bd_CS"/>
</dbReference>
<dbReference type="Pfam" id="PF00027">
    <property type="entry name" value="cNMP_binding"/>
    <property type="match status" value="1"/>
</dbReference>
<dbReference type="InterPro" id="IPR000595">
    <property type="entry name" value="cNMP-bd_dom"/>
</dbReference>
<organism evidence="10 11">
    <name type="scientific">Parascaris univalens</name>
    <name type="common">Nematode worm</name>
    <dbReference type="NCBI Taxonomy" id="6257"/>
    <lineage>
        <taxon>Eukaryota</taxon>
        <taxon>Metazoa</taxon>
        <taxon>Ecdysozoa</taxon>
        <taxon>Nematoda</taxon>
        <taxon>Chromadorea</taxon>
        <taxon>Rhabditida</taxon>
        <taxon>Spirurina</taxon>
        <taxon>Ascaridomorpha</taxon>
        <taxon>Ascaridoidea</taxon>
        <taxon>Ascarididae</taxon>
        <taxon>Parascaris</taxon>
    </lineage>
</organism>
<keyword evidence="8" id="KW-0407">Ion channel</keyword>
<dbReference type="SUPFAM" id="SSF51206">
    <property type="entry name" value="cAMP-binding domain-like"/>
    <property type="match status" value="1"/>
</dbReference>
<dbReference type="SMART" id="SM00100">
    <property type="entry name" value="cNMP"/>
    <property type="match status" value="1"/>
</dbReference>
<dbReference type="PROSITE" id="PS50042">
    <property type="entry name" value="CNMP_BINDING_3"/>
    <property type="match status" value="1"/>
</dbReference>
<evidence type="ECO:0000256" key="7">
    <source>
        <dbReference type="ARBA" id="ARBA00023286"/>
    </source>
</evidence>
<dbReference type="InterPro" id="IPR014710">
    <property type="entry name" value="RmlC-like_jellyroll"/>
</dbReference>
<dbReference type="FunFam" id="2.60.120.10:FF:000002">
    <property type="entry name" value="Cyclic nucleotide gated channel alpha 1a"/>
    <property type="match status" value="1"/>
</dbReference>
<evidence type="ECO:0000313" key="11">
    <source>
        <dbReference type="WBParaSite" id="PgR008_g060_t01"/>
    </source>
</evidence>
<dbReference type="CDD" id="cd00038">
    <property type="entry name" value="CAP_ED"/>
    <property type="match status" value="1"/>
</dbReference>
<evidence type="ECO:0000256" key="2">
    <source>
        <dbReference type="ARBA" id="ARBA00022448"/>
    </source>
</evidence>
<keyword evidence="2" id="KW-0813">Transport</keyword>
<dbReference type="Gene3D" id="1.10.287.630">
    <property type="entry name" value="Helix hairpin bin"/>
    <property type="match status" value="1"/>
</dbReference>
<dbReference type="GO" id="GO:0005223">
    <property type="term" value="F:intracellularly cGMP-activated cation channel activity"/>
    <property type="evidence" value="ECO:0007669"/>
    <property type="project" value="TreeGrafter"/>
</dbReference>
<evidence type="ECO:0000256" key="8">
    <source>
        <dbReference type="ARBA" id="ARBA00023303"/>
    </source>
</evidence>
<dbReference type="GO" id="GO:0044877">
    <property type="term" value="F:protein-containing complex binding"/>
    <property type="evidence" value="ECO:0007669"/>
    <property type="project" value="TreeGrafter"/>
</dbReference>
<evidence type="ECO:0000256" key="6">
    <source>
        <dbReference type="ARBA" id="ARBA00023136"/>
    </source>
</evidence>
<keyword evidence="7" id="KW-1071">Ligand-gated ion channel</keyword>
<keyword evidence="4" id="KW-1133">Transmembrane helix</keyword>
<evidence type="ECO:0000256" key="4">
    <source>
        <dbReference type="ARBA" id="ARBA00022989"/>
    </source>
</evidence>
<evidence type="ECO:0000256" key="3">
    <source>
        <dbReference type="ARBA" id="ARBA00022692"/>
    </source>
</evidence>
<evidence type="ECO:0000259" key="9">
    <source>
        <dbReference type="PROSITE" id="PS50042"/>
    </source>
</evidence>
<dbReference type="Proteomes" id="UP000887569">
    <property type="component" value="Unplaced"/>
</dbReference>
<evidence type="ECO:0000256" key="5">
    <source>
        <dbReference type="ARBA" id="ARBA00023065"/>
    </source>
</evidence>
<dbReference type="PROSITE" id="PS00889">
    <property type="entry name" value="CNMP_BINDING_2"/>
    <property type="match status" value="1"/>
</dbReference>
<evidence type="ECO:0000256" key="1">
    <source>
        <dbReference type="ARBA" id="ARBA00004141"/>
    </source>
</evidence>
<keyword evidence="6" id="KW-0472">Membrane</keyword>
<dbReference type="GO" id="GO:0005886">
    <property type="term" value="C:plasma membrane"/>
    <property type="evidence" value="ECO:0007669"/>
    <property type="project" value="TreeGrafter"/>
</dbReference>
<dbReference type="PROSITE" id="PS00888">
    <property type="entry name" value="CNMP_BINDING_1"/>
    <property type="match status" value="1"/>
</dbReference>
<dbReference type="AlphaFoldDB" id="A0A915AHH6"/>
<dbReference type="SUPFAM" id="SSF81324">
    <property type="entry name" value="Voltage-gated potassium channels"/>
    <property type="match status" value="1"/>
</dbReference>
<dbReference type="GO" id="GO:0005222">
    <property type="term" value="F:intracellularly cAMP-activated cation channel activity"/>
    <property type="evidence" value="ECO:0007669"/>
    <property type="project" value="TreeGrafter"/>
</dbReference>
<dbReference type="Gene3D" id="2.60.120.10">
    <property type="entry name" value="Jelly Rolls"/>
    <property type="match status" value="1"/>
</dbReference>
<keyword evidence="5" id="KW-0406">Ion transport</keyword>
<accession>A0A915AHH6</accession>